<dbReference type="InterPro" id="IPR011701">
    <property type="entry name" value="MFS"/>
</dbReference>
<keyword evidence="4 6" id="KW-1133">Transmembrane helix</keyword>
<dbReference type="Pfam" id="PF07690">
    <property type="entry name" value="MFS_1"/>
    <property type="match status" value="1"/>
</dbReference>
<feature type="transmembrane region" description="Helical" evidence="6">
    <location>
        <begin position="189"/>
        <end position="207"/>
    </location>
</feature>
<dbReference type="PROSITE" id="PS50850">
    <property type="entry name" value="MFS"/>
    <property type="match status" value="1"/>
</dbReference>
<keyword evidence="3 6" id="KW-0812">Transmembrane</keyword>
<evidence type="ECO:0000313" key="8">
    <source>
        <dbReference type="EMBL" id="MDY0743521.1"/>
    </source>
</evidence>
<dbReference type="RefSeq" id="WP_320421415.1">
    <property type="nucleotide sequence ID" value="NZ_JAXCLA010000001.1"/>
</dbReference>
<feature type="transmembrane region" description="Helical" evidence="6">
    <location>
        <begin position="97"/>
        <end position="116"/>
    </location>
</feature>
<dbReference type="InterPro" id="IPR036259">
    <property type="entry name" value="MFS_trans_sf"/>
</dbReference>
<comment type="subcellular location">
    <subcellularLocation>
        <location evidence="1">Membrane</location>
        <topology evidence="1">Multi-pass membrane protein</topology>
    </subcellularLocation>
</comment>
<evidence type="ECO:0000259" key="7">
    <source>
        <dbReference type="PROSITE" id="PS50850"/>
    </source>
</evidence>
<evidence type="ECO:0000256" key="3">
    <source>
        <dbReference type="ARBA" id="ARBA00022692"/>
    </source>
</evidence>
<keyword evidence="5 6" id="KW-0472">Membrane</keyword>
<dbReference type="SUPFAM" id="SSF103473">
    <property type="entry name" value="MFS general substrate transporter"/>
    <property type="match status" value="1"/>
</dbReference>
<evidence type="ECO:0000313" key="9">
    <source>
        <dbReference type="Proteomes" id="UP001285263"/>
    </source>
</evidence>
<feature type="transmembrane region" description="Helical" evidence="6">
    <location>
        <begin position="391"/>
        <end position="408"/>
    </location>
</feature>
<feature type="transmembrane region" description="Helical" evidence="6">
    <location>
        <begin position="164"/>
        <end position="183"/>
    </location>
</feature>
<dbReference type="InterPro" id="IPR005829">
    <property type="entry name" value="Sugar_transporter_CS"/>
</dbReference>
<keyword evidence="2" id="KW-0813">Transport</keyword>
<dbReference type="PROSITE" id="PS00216">
    <property type="entry name" value="SUGAR_TRANSPORT_1"/>
    <property type="match status" value="1"/>
</dbReference>
<feature type="transmembrane region" description="Helical" evidence="6">
    <location>
        <begin position="239"/>
        <end position="257"/>
    </location>
</feature>
<feature type="transmembrane region" description="Helical" evidence="6">
    <location>
        <begin position="362"/>
        <end position="385"/>
    </location>
</feature>
<protein>
    <submittedName>
        <fullName evidence="8">MFS transporter</fullName>
    </submittedName>
</protein>
<proteinExistence type="predicted"/>
<feature type="transmembrane region" description="Helical" evidence="6">
    <location>
        <begin position="269"/>
        <end position="291"/>
    </location>
</feature>
<dbReference type="EMBL" id="JAXCLA010000001">
    <property type="protein sequence ID" value="MDY0743521.1"/>
    <property type="molecule type" value="Genomic_DNA"/>
</dbReference>
<comment type="caution">
    <text evidence="8">The sequence shown here is derived from an EMBL/GenBank/DDBJ whole genome shotgun (WGS) entry which is preliminary data.</text>
</comment>
<name>A0ABU5DCL3_9BURK</name>
<feature type="transmembrane region" description="Helical" evidence="6">
    <location>
        <begin position="65"/>
        <end position="85"/>
    </location>
</feature>
<dbReference type="PANTHER" id="PTHR23504">
    <property type="entry name" value="MAJOR FACILITATOR SUPERFAMILY DOMAIN-CONTAINING PROTEIN 10"/>
    <property type="match status" value="1"/>
</dbReference>
<dbReference type="PANTHER" id="PTHR23504:SF15">
    <property type="entry name" value="MAJOR FACILITATOR SUPERFAMILY (MFS) PROFILE DOMAIN-CONTAINING PROTEIN"/>
    <property type="match status" value="1"/>
</dbReference>
<sequence length="415" mass="43634">MSSASTTPLAPSPNIRHPQWVVAAVCALSMMSTIGVSMAYPILAPIFVGGAADGFTRFAGLDPRLLMGVALAANPLGILIGSLFIGPLSDRYGRRALLTFTLTACFVGNLITAFALHERWYLLFIAARFATGLTEGNTAVARALLADLGEQGVDRTKAFASLNACLYMGWLLGPLVGGLTLPLGEPVPFVLAALAMLPCQLVLQLALPRQAPRPSEPLHLLKAMREQQALGLLAKDRRLVPLFLLQLSYTLGINALYEFSPLWLLEKLGLSSVGIAWVTAAQCAAMTLASLAAGRFSRGKPRLAGAARAALLASVCIIALALAPGWLGVLCIIGAGASQSLYNAVLPAWMSERFAEHGQGRVMGLLTTTFCIANVLIALVGSALALLSVRAVMGVGGIACLLSAWMLLRHARRAG</sequence>
<dbReference type="InterPro" id="IPR020846">
    <property type="entry name" value="MFS_dom"/>
</dbReference>
<evidence type="ECO:0000256" key="6">
    <source>
        <dbReference type="SAM" id="Phobius"/>
    </source>
</evidence>
<feature type="domain" description="Major facilitator superfamily (MFS) profile" evidence="7">
    <location>
        <begin position="21"/>
        <end position="412"/>
    </location>
</feature>
<accession>A0ABU5DCL3</accession>
<gene>
    <name evidence="8" type="ORF">SNE35_03350</name>
</gene>
<evidence type="ECO:0000256" key="2">
    <source>
        <dbReference type="ARBA" id="ARBA00022448"/>
    </source>
</evidence>
<dbReference type="Proteomes" id="UP001285263">
    <property type="component" value="Unassembled WGS sequence"/>
</dbReference>
<dbReference type="Gene3D" id="1.20.1250.20">
    <property type="entry name" value="MFS general substrate transporter like domains"/>
    <property type="match status" value="1"/>
</dbReference>
<evidence type="ECO:0000256" key="5">
    <source>
        <dbReference type="ARBA" id="ARBA00023136"/>
    </source>
</evidence>
<organism evidence="8 9">
    <name type="scientific">Roseateles agri</name>
    <dbReference type="NCBI Taxonomy" id="3098619"/>
    <lineage>
        <taxon>Bacteria</taxon>
        <taxon>Pseudomonadati</taxon>
        <taxon>Pseudomonadota</taxon>
        <taxon>Betaproteobacteria</taxon>
        <taxon>Burkholderiales</taxon>
        <taxon>Sphaerotilaceae</taxon>
        <taxon>Roseateles</taxon>
    </lineage>
</organism>
<feature type="transmembrane region" description="Helical" evidence="6">
    <location>
        <begin position="20"/>
        <end position="44"/>
    </location>
</feature>
<reference evidence="8 9" key="1">
    <citation type="submission" date="2023-11" db="EMBL/GenBank/DDBJ databases">
        <title>Paucibacter sp. nov., isolated from fresh soil in Korea.</title>
        <authorList>
            <person name="Le N.T.T."/>
        </authorList>
    </citation>
    <scope>NUCLEOTIDE SEQUENCE [LARGE SCALE GENOMIC DNA]</scope>
    <source>
        <strain evidence="8 9">R3-3</strain>
    </source>
</reference>
<evidence type="ECO:0000256" key="4">
    <source>
        <dbReference type="ARBA" id="ARBA00022989"/>
    </source>
</evidence>
<keyword evidence="9" id="KW-1185">Reference proteome</keyword>
<evidence type="ECO:0000256" key="1">
    <source>
        <dbReference type="ARBA" id="ARBA00004141"/>
    </source>
</evidence>